<dbReference type="Proteomes" id="UP000030643">
    <property type="component" value="Unassembled WGS sequence"/>
</dbReference>
<keyword evidence="3" id="KW-1185">Reference proteome</keyword>
<dbReference type="AlphaFoldDB" id="A0A069CWV5"/>
<feature type="region of interest" description="Disordered" evidence="1">
    <location>
        <begin position="195"/>
        <end position="217"/>
    </location>
</feature>
<evidence type="ECO:0000313" key="2">
    <source>
        <dbReference type="EMBL" id="GAK31954.1"/>
    </source>
</evidence>
<gene>
    <name evidence="2" type="ORF">WOSG25_210110</name>
</gene>
<evidence type="ECO:0000313" key="3">
    <source>
        <dbReference type="Proteomes" id="UP000030643"/>
    </source>
</evidence>
<reference evidence="3" key="1">
    <citation type="journal article" date="2014" name="Genome Announc.">
        <title>Draft genome sequence of Weissella oryzae SG25T, isolated from fermented rice grains.</title>
        <authorList>
            <person name="Tanizawa Y."/>
            <person name="Fujisawa T."/>
            <person name="Mochizuki T."/>
            <person name="Kaminuma E."/>
            <person name="Suzuki Y."/>
            <person name="Nakamura Y."/>
            <person name="Tohno M."/>
        </authorList>
    </citation>
    <scope>NUCLEOTIDE SEQUENCE [LARGE SCALE GENOMIC DNA]</scope>
    <source>
        <strain evidence="3">DSM 25784 / JCM 18191 / LMG 30913 / SG25</strain>
    </source>
</reference>
<accession>A0A069CWV5</accession>
<dbReference type="STRING" id="1329250.WOSG25_210110"/>
<name>A0A069CWV5_WEIOS</name>
<dbReference type="EMBL" id="DF820504">
    <property type="protein sequence ID" value="GAK31954.1"/>
    <property type="molecule type" value="Genomic_DNA"/>
</dbReference>
<protein>
    <submittedName>
        <fullName evidence="2">Uncharacterized protein</fullName>
    </submittedName>
</protein>
<dbReference type="RefSeq" id="WP_027699855.1">
    <property type="nucleotide sequence ID" value="NZ_DF820504.1"/>
</dbReference>
<feature type="compositionally biased region" description="Basic and acidic residues" evidence="1">
    <location>
        <begin position="197"/>
        <end position="217"/>
    </location>
</feature>
<evidence type="ECO:0000256" key="1">
    <source>
        <dbReference type="SAM" id="MobiDB-lite"/>
    </source>
</evidence>
<sequence>MTKNTSKNGSVLYDKFTPLQRELMVRTIEGALADTKRIVSEYFPNEDDLRKKDIFSRHWGWLANSKIKELCDRKLLPMTALIIKPENKSYPHHAFIGDGFDLRVNLTANANEVSRKAKKRKQVNNPLEMLLDFGDEFNENDEKPLIELNFGGYGELDFVILGIPSEGHWQVGQSINCLIERNKKLVNDESVEPESVEFDHNDFGNEQEEKKTINLDR</sequence>
<proteinExistence type="predicted"/>
<organism evidence="2 3">
    <name type="scientific">Weissella oryzae (strain DSM 25784 / JCM 18191 / LMG 30913 / SG25)</name>
    <dbReference type="NCBI Taxonomy" id="1329250"/>
    <lineage>
        <taxon>Bacteria</taxon>
        <taxon>Bacillati</taxon>
        <taxon>Bacillota</taxon>
        <taxon>Bacilli</taxon>
        <taxon>Lactobacillales</taxon>
        <taxon>Lactobacillaceae</taxon>
        <taxon>Weissella</taxon>
    </lineage>
</organism>